<feature type="domain" description="BZIP" evidence="15">
    <location>
        <begin position="321"/>
        <end position="384"/>
    </location>
</feature>
<evidence type="ECO:0000256" key="6">
    <source>
        <dbReference type="ARBA" id="ARBA00022989"/>
    </source>
</evidence>
<accession>A0A2J7QV43</accession>
<evidence type="ECO:0000256" key="3">
    <source>
        <dbReference type="ARBA" id="ARBA00022692"/>
    </source>
</evidence>
<dbReference type="SUPFAM" id="SSF57959">
    <property type="entry name" value="Leucine zipper domain"/>
    <property type="match status" value="1"/>
</dbReference>
<dbReference type="GO" id="GO:0000981">
    <property type="term" value="F:DNA-binding transcription factor activity, RNA polymerase II-specific"/>
    <property type="evidence" value="ECO:0007669"/>
    <property type="project" value="TreeGrafter"/>
</dbReference>
<dbReference type="FunFam" id="1.20.5.170:FF:000042">
    <property type="entry name" value="Cyclic AMP-responsive element-binding protein 3-like protein 3"/>
    <property type="match status" value="1"/>
</dbReference>
<reference evidence="16 17" key="1">
    <citation type="submission" date="2017-12" db="EMBL/GenBank/DDBJ databases">
        <title>Hemimetabolous genomes reveal molecular basis of termite eusociality.</title>
        <authorList>
            <person name="Harrison M.C."/>
            <person name="Jongepier E."/>
            <person name="Robertson H.M."/>
            <person name="Arning N."/>
            <person name="Bitard-Feildel T."/>
            <person name="Chao H."/>
            <person name="Childers C.P."/>
            <person name="Dinh H."/>
            <person name="Doddapaneni H."/>
            <person name="Dugan S."/>
            <person name="Gowin J."/>
            <person name="Greiner C."/>
            <person name="Han Y."/>
            <person name="Hu H."/>
            <person name="Hughes D.S.T."/>
            <person name="Huylmans A.-K."/>
            <person name="Kemena C."/>
            <person name="Kremer L.P.M."/>
            <person name="Lee S.L."/>
            <person name="Lopez-Ezquerra A."/>
            <person name="Mallet L."/>
            <person name="Monroy-Kuhn J.M."/>
            <person name="Moser A."/>
            <person name="Murali S.C."/>
            <person name="Muzny D.M."/>
            <person name="Otani S."/>
            <person name="Piulachs M.-D."/>
            <person name="Poelchau M."/>
            <person name="Qu J."/>
            <person name="Schaub F."/>
            <person name="Wada-Katsumata A."/>
            <person name="Worley K.C."/>
            <person name="Xie Q."/>
            <person name="Ylla G."/>
            <person name="Poulsen M."/>
            <person name="Gibbs R.A."/>
            <person name="Schal C."/>
            <person name="Richards S."/>
            <person name="Belles X."/>
            <person name="Korb J."/>
            <person name="Bornberg-Bauer E."/>
        </authorList>
    </citation>
    <scope>NUCLEOTIDE SEQUENCE [LARGE SCALE GENOMIC DNA]</scope>
    <source>
        <tissue evidence="16">Whole body</tissue>
    </source>
</reference>
<keyword evidence="7" id="KW-0805">Transcription regulation</keyword>
<dbReference type="PANTHER" id="PTHR45996">
    <property type="entry name" value="AGAP001464-PB"/>
    <property type="match status" value="1"/>
</dbReference>
<keyword evidence="12" id="KW-0325">Glycoprotein</keyword>
<dbReference type="PANTHER" id="PTHR45996:SF3">
    <property type="entry name" value="CREB-H TRANSCRIPTION FACTOR HOMOLOG LET-607"/>
    <property type="match status" value="1"/>
</dbReference>
<dbReference type="Proteomes" id="UP000235965">
    <property type="component" value="Unassembled WGS sequence"/>
</dbReference>
<evidence type="ECO:0000313" key="17">
    <source>
        <dbReference type="Proteomes" id="UP000235965"/>
    </source>
</evidence>
<dbReference type="InterPro" id="IPR051381">
    <property type="entry name" value="CREB_ATF_subfamily"/>
</dbReference>
<gene>
    <name evidence="16" type="ORF">B7P43_G04887</name>
</gene>
<dbReference type="GO" id="GO:0005634">
    <property type="term" value="C:nucleus"/>
    <property type="evidence" value="ECO:0007669"/>
    <property type="project" value="TreeGrafter"/>
</dbReference>
<name>A0A2J7QV43_9NEOP</name>
<dbReference type="CDD" id="cd14689">
    <property type="entry name" value="bZIP_CREB3"/>
    <property type="match status" value="1"/>
</dbReference>
<evidence type="ECO:0000256" key="4">
    <source>
        <dbReference type="ARBA" id="ARBA00022824"/>
    </source>
</evidence>
<dbReference type="EMBL" id="NEVH01010479">
    <property type="protein sequence ID" value="PNF32454.1"/>
    <property type="molecule type" value="Genomic_DNA"/>
</dbReference>
<dbReference type="GO" id="GO:0000978">
    <property type="term" value="F:RNA polymerase II cis-regulatory region sequence-specific DNA binding"/>
    <property type="evidence" value="ECO:0007669"/>
    <property type="project" value="TreeGrafter"/>
</dbReference>
<feature type="region of interest" description="Disordered" evidence="14">
    <location>
        <begin position="263"/>
        <end position="288"/>
    </location>
</feature>
<evidence type="ECO:0000256" key="2">
    <source>
        <dbReference type="ARBA" id="ARBA00009050"/>
    </source>
</evidence>
<dbReference type="Gene3D" id="1.20.5.170">
    <property type="match status" value="1"/>
</dbReference>
<keyword evidence="10" id="KW-0010">Activator</keyword>
<dbReference type="SMART" id="SM00338">
    <property type="entry name" value="BRLZ"/>
    <property type="match status" value="1"/>
</dbReference>
<evidence type="ECO:0000256" key="13">
    <source>
        <dbReference type="ARBA" id="ARBA00023242"/>
    </source>
</evidence>
<keyword evidence="5" id="KW-0735">Signal-anchor</keyword>
<protein>
    <recommendedName>
        <fullName evidence="15">BZIP domain-containing protein</fullName>
    </recommendedName>
</protein>
<keyword evidence="6" id="KW-1133">Transmembrane helix</keyword>
<keyword evidence="8" id="KW-0238">DNA-binding</keyword>
<evidence type="ECO:0000259" key="15">
    <source>
        <dbReference type="PROSITE" id="PS50217"/>
    </source>
</evidence>
<evidence type="ECO:0000256" key="14">
    <source>
        <dbReference type="SAM" id="MobiDB-lite"/>
    </source>
</evidence>
<dbReference type="OrthoDB" id="674948at2759"/>
<dbReference type="InterPro" id="IPR004827">
    <property type="entry name" value="bZIP"/>
</dbReference>
<evidence type="ECO:0000256" key="8">
    <source>
        <dbReference type="ARBA" id="ARBA00023125"/>
    </source>
</evidence>
<dbReference type="AlphaFoldDB" id="A0A2J7QV43"/>
<evidence type="ECO:0000256" key="12">
    <source>
        <dbReference type="ARBA" id="ARBA00023180"/>
    </source>
</evidence>
<evidence type="ECO:0000256" key="1">
    <source>
        <dbReference type="ARBA" id="ARBA00004648"/>
    </source>
</evidence>
<evidence type="ECO:0000256" key="5">
    <source>
        <dbReference type="ARBA" id="ARBA00022968"/>
    </source>
</evidence>
<comment type="subcellular location">
    <subcellularLocation>
        <location evidence="1">Endoplasmic reticulum membrane</location>
        <topology evidence="1">Single-pass type II membrane protein</topology>
    </subcellularLocation>
</comment>
<keyword evidence="9" id="KW-0472">Membrane</keyword>
<dbReference type="PROSITE" id="PS50217">
    <property type="entry name" value="BZIP"/>
    <property type="match status" value="1"/>
</dbReference>
<proteinExistence type="inferred from homology"/>
<evidence type="ECO:0000256" key="9">
    <source>
        <dbReference type="ARBA" id="ARBA00023136"/>
    </source>
</evidence>
<organism evidence="16 17">
    <name type="scientific">Cryptotermes secundus</name>
    <dbReference type="NCBI Taxonomy" id="105785"/>
    <lineage>
        <taxon>Eukaryota</taxon>
        <taxon>Metazoa</taxon>
        <taxon>Ecdysozoa</taxon>
        <taxon>Arthropoda</taxon>
        <taxon>Hexapoda</taxon>
        <taxon>Insecta</taxon>
        <taxon>Pterygota</taxon>
        <taxon>Neoptera</taxon>
        <taxon>Polyneoptera</taxon>
        <taxon>Dictyoptera</taxon>
        <taxon>Blattodea</taxon>
        <taxon>Blattoidea</taxon>
        <taxon>Termitoidae</taxon>
        <taxon>Kalotermitidae</taxon>
        <taxon>Cryptotermitinae</taxon>
        <taxon>Cryptotermes</taxon>
    </lineage>
</organism>
<comment type="caution">
    <text evidence="16">The sequence shown here is derived from an EMBL/GenBank/DDBJ whole genome shotgun (WGS) entry which is preliminary data.</text>
</comment>
<keyword evidence="3" id="KW-0812">Transmembrane</keyword>
<evidence type="ECO:0000256" key="10">
    <source>
        <dbReference type="ARBA" id="ARBA00023159"/>
    </source>
</evidence>
<dbReference type="GO" id="GO:0005789">
    <property type="term" value="C:endoplasmic reticulum membrane"/>
    <property type="evidence" value="ECO:0007669"/>
    <property type="project" value="UniProtKB-SubCell"/>
</dbReference>
<keyword evidence="11" id="KW-0804">Transcription</keyword>
<dbReference type="STRING" id="105785.A0A2J7QV43"/>
<keyword evidence="13" id="KW-0539">Nucleus</keyword>
<comment type="similarity">
    <text evidence="2">Belongs to the bZIP family. ATF subfamily.</text>
</comment>
<feature type="compositionally biased region" description="Polar residues" evidence="14">
    <location>
        <begin position="263"/>
        <end position="275"/>
    </location>
</feature>
<dbReference type="Pfam" id="PF00170">
    <property type="entry name" value="bZIP_1"/>
    <property type="match status" value="1"/>
</dbReference>
<evidence type="ECO:0000313" key="16">
    <source>
        <dbReference type="EMBL" id="PNF32454.1"/>
    </source>
</evidence>
<evidence type="ECO:0000256" key="7">
    <source>
        <dbReference type="ARBA" id="ARBA00023015"/>
    </source>
</evidence>
<dbReference type="InterPro" id="IPR046347">
    <property type="entry name" value="bZIP_sf"/>
</dbReference>
<keyword evidence="4" id="KW-0256">Endoplasmic reticulum</keyword>
<evidence type="ECO:0000256" key="11">
    <source>
        <dbReference type="ARBA" id="ARBA00023163"/>
    </source>
</evidence>
<dbReference type="InParanoid" id="A0A2J7QV43"/>
<feature type="region of interest" description="Disordered" evidence="14">
    <location>
        <begin position="422"/>
        <end position="449"/>
    </location>
</feature>
<sequence length="576" mass="64430">MSTDLSMMDFLFEREDPVLNLTDKDLIYKSDQKDVEGIGVETWSSNPDDFLESILKFDDQPFEILDDGVLLSPASIMETEDVTAPASSYDSGVSSDQQLSPMFPEVEEENIDLLSSLSSGSESNPLEASYVCGDQESSVQEDIEVDSSVFDILNTDGLGEVRVEDNQAIISMNVLPPMQQAVQNRHLITSSPLRQLIRITPVSGNPRSILLPVRLKEVKDIKTIKIINASSQNVTRKQQSLRGMRVTTGSRATLQTKPVLVKSNASQDDLSSIESMSEEMGDDSNSHYPRLQLTSEEKRLLQKEGVRLPSHYPLTKDEERELKRIRRKIRNKISAQDSRKRKKEYIDGLEERVKHCTEENLHLVKRVKALQTENQTLAAQVKKLQAVLSHGAANTAQPATCLMVLLLSMAFIIAPNLRLNQSSSSNYDGQKDQDLSQPENKMAPLAGRSRNLLEFPESRVSEDGTFSSSDQDDAAKFISDMAQLLQFSNPLVVDHDYEPPIKRSHIKEKPEDITSSLLYADKNYIVPPPDEIWPPPAPEDGHIRNMLEKELGEQMTVNISDSGGTRTVVLQVPKEQ</sequence>
<keyword evidence="17" id="KW-1185">Reference proteome</keyword>